<dbReference type="GO" id="GO:0000976">
    <property type="term" value="F:transcription cis-regulatory region binding"/>
    <property type="evidence" value="ECO:0007669"/>
    <property type="project" value="TreeGrafter"/>
</dbReference>
<dbReference type="InterPro" id="IPR050109">
    <property type="entry name" value="HTH-type_TetR-like_transc_reg"/>
</dbReference>
<feature type="domain" description="HTH tetR-type" evidence="6">
    <location>
        <begin position="16"/>
        <end position="76"/>
    </location>
</feature>
<dbReference type="PRINTS" id="PR00455">
    <property type="entry name" value="HTHTETR"/>
</dbReference>
<dbReference type="RefSeq" id="WP_207346780.1">
    <property type="nucleotide sequence ID" value="NZ_CP076456.1"/>
</dbReference>
<dbReference type="SUPFAM" id="SSF46689">
    <property type="entry name" value="Homeodomain-like"/>
    <property type="match status" value="1"/>
</dbReference>
<keyword evidence="3 5" id="KW-0238">DNA-binding</keyword>
<keyword evidence="1" id="KW-0678">Repressor</keyword>
<dbReference type="InterPro" id="IPR001647">
    <property type="entry name" value="HTH_TetR"/>
</dbReference>
<gene>
    <name evidence="7" type="ORF">KG104_08920</name>
</gene>
<evidence type="ECO:0000313" key="8">
    <source>
        <dbReference type="Proteomes" id="UP000680588"/>
    </source>
</evidence>
<dbReference type="GO" id="GO:0003700">
    <property type="term" value="F:DNA-binding transcription factor activity"/>
    <property type="evidence" value="ECO:0007669"/>
    <property type="project" value="TreeGrafter"/>
</dbReference>
<dbReference type="Gene3D" id="1.10.10.60">
    <property type="entry name" value="Homeodomain-like"/>
    <property type="match status" value="1"/>
</dbReference>
<dbReference type="KEGG" id="asun:KG104_08920"/>
<evidence type="ECO:0000259" key="6">
    <source>
        <dbReference type="PROSITE" id="PS50977"/>
    </source>
</evidence>
<keyword evidence="4" id="KW-0804">Transcription</keyword>
<dbReference type="InterPro" id="IPR041490">
    <property type="entry name" value="KstR2_TetR_C"/>
</dbReference>
<dbReference type="PANTHER" id="PTHR30055:SF175">
    <property type="entry name" value="HTH-TYPE TRANSCRIPTIONAL REPRESSOR KSTR2"/>
    <property type="match status" value="1"/>
</dbReference>
<keyword evidence="2" id="KW-0805">Transcription regulation</keyword>
<evidence type="ECO:0000256" key="3">
    <source>
        <dbReference type="ARBA" id="ARBA00023125"/>
    </source>
</evidence>
<evidence type="ECO:0000256" key="5">
    <source>
        <dbReference type="PROSITE-ProRule" id="PRU00335"/>
    </source>
</evidence>
<dbReference type="Proteomes" id="UP000680588">
    <property type="component" value="Chromosome"/>
</dbReference>
<reference evidence="7" key="1">
    <citation type="submission" date="2021-06" db="EMBL/GenBank/DDBJ databases">
        <title>Novel species in genus Arthrobacter.</title>
        <authorList>
            <person name="Zhang G."/>
        </authorList>
    </citation>
    <scope>NUCLEOTIDE SEQUENCE</scope>
    <source>
        <strain evidence="7">Zg-ZUI122</strain>
    </source>
</reference>
<evidence type="ECO:0000313" key="7">
    <source>
        <dbReference type="EMBL" id="QWQ34694.1"/>
    </source>
</evidence>
<evidence type="ECO:0000256" key="2">
    <source>
        <dbReference type="ARBA" id="ARBA00023015"/>
    </source>
</evidence>
<dbReference type="SUPFAM" id="SSF48498">
    <property type="entry name" value="Tetracyclin repressor-like, C-terminal domain"/>
    <property type="match status" value="1"/>
</dbReference>
<dbReference type="AlphaFoldDB" id="A0A975S4Q3"/>
<proteinExistence type="predicted"/>
<dbReference type="EMBL" id="CP076456">
    <property type="protein sequence ID" value="QWQ34694.1"/>
    <property type="molecule type" value="Genomic_DNA"/>
</dbReference>
<dbReference type="Gene3D" id="1.10.357.10">
    <property type="entry name" value="Tetracycline Repressor, domain 2"/>
    <property type="match status" value="1"/>
</dbReference>
<evidence type="ECO:0000256" key="4">
    <source>
        <dbReference type="ARBA" id="ARBA00023163"/>
    </source>
</evidence>
<accession>A0A975S4Q3</accession>
<dbReference type="Pfam" id="PF00440">
    <property type="entry name" value="TetR_N"/>
    <property type="match status" value="1"/>
</dbReference>
<dbReference type="InterPro" id="IPR036271">
    <property type="entry name" value="Tet_transcr_reg_TetR-rel_C_sf"/>
</dbReference>
<evidence type="ECO:0000256" key="1">
    <source>
        <dbReference type="ARBA" id="ARBA00022491"/>
    </source>
</evidence>
<dbReference type="PROSITE" id="PS50977">
    <property type="entry name" value="HTH_TETR_2"/>
    <property type="match status" value="1"/>
</dbReference>
<organism evidence="7 8">
    <name type="scientific">Arthrobacter sunyaminii</name>
    <dbReference type="NCBI Taxonomy" id="2816859"/>
    <lineage>
        <taxon>Bacteria</taxon>
        <taxon>Bacillati</taxon>
        <taxon>Actinomycetota</taxon>
        <taxon>Actinomycetes</taxon>
        <taxon>Micrococcales</taxon>
        <taxon>Micrococcaceae</taxon>
        <taxon>Arthrobacter</taxon>
    </lineage>
</organism>
<sequence length="205" mass="22681">MATRKKPESAASEQGSDRREQLLAIAAHLIATRGYSATTVRDIADEAGILSGSLYHHFSSKEAILEEILRSFQGGLRQRSEEIAAAGGGPRHVFDELVRTAFVTIEKQPDAVGIYQNEAAFLANIPGFEFVAEEGARIESIWLSVIQEGQREGVFRADLDSAITYRFIRDAVWSTVRWFRPGGRHSAESAGRHFLELIHSGLLQD</sequence>
<protein>
    <submittedName>
        <fullName evidence="7">TetR/AcrR family transcriptional regulator</fullName>
    </submittedName>
</protein>
<dbReference type="PANTHER" id="PTHR30055">
    <property type="entry name" value="HTH-TYPE TRANSCRIPTIONAL REGULATOR RUTR"/>
    <property type="match status" value="1"/>
</dbReference>
<dbReference type="Pfam" id="PF17932">
    <property type="entry name" value="TetR_C_24"/>
    <property type="match status" value="1"/>
</dbReference>
<name>A0A975S4Q3_9MICC</name>
<keyword evidence="8" id="KW-1185">Reference proteome</keyword>
<dbReference type="InterPro" id="IPR009057">
    <property type="entry name" value="Homeodomain-like_sf"/>
</dbReference>
<feature type="DNA-binding region" description="H-T-H motif" evidence="5">
    <location>
        <begin position="39"/>
        <end position="58"/>
    </location>
</feature>